<keyword evidence="2" id="KW-0121">Carboxypeptidase</keyword>
<keyword evidence="2" id="KW-0378">Hydrolase</keyword>
<dbReference type="InterPro" id="IPR003709">
    <property type="entry name" value="VanY-like_core_dom"/>
</dbReference>
<evidence type="ECO:0000259" key="1">
    <source>
        <dbReference type="Pfam" id="PF02557"/>
    </source>
</evidence>
<name>A0A2N8ZEC4_9VIBR</name>
<protein>
    <submittedName>
        <fullName evidence="2">D-alanyl-D-alanine carboxypeptidase</fullName>
    </submittedName>
</protein>
<evidence type="ECO:0000313" key="2">
    <source>
        <dbReference type="EMBL" id="SON50261.1"/>
    </source>
</evidence>
<dbReference type="PANTHER" id="PTHR34385:SF1">
    <property type="entry name" value="PEPTIDOGLYCAN L-ALANYL-D-GLUTAMATE ENDOPEPTIDASE CWLK"/>
    <property type="match status" value="1"/>
</dbReference>
<dbReference type="InterPro" id="IPR009045">
    <property type="entry name" value="Zn_M74/Hedgehog-like"/>
</dbReference>
<sequence length="225" mass="25598">MNPEQLTGKSMGHLIEVSTHTQTLLLHHQMKQAWLSLYKKAKQDGFELTIASGFRDFSRQRAIWNGKFSGDRAILDGHGLPLDTEKLNDDEKISAILRWSALPGASRHHWGCDIDVYAKNRLPNNTQLMLEPWEYDSGHQHEFKAWMEHSLPEFDFFFPYDVFRGGVAAEPWHISYAPVSVTAIELLTPEIIEAALMSDPILGQQSVLSCLNEIYRTYVTNIGDA</sequence>
<dbReference type="KEGG" id="vta:A2282"/>
<dbReference type="Pfam" id="PF02557">
    <property type="entry name" value="VanY"/>
    <property type="match status" value="1"/>
</dbReference>
<dbReference type="RefSeq" id="WP_102522775.1">
    <property type="nucleotide sequence ID" value="NZ_LT960611.1"/>
</dbReference>
<evidence type="ECO:0000313" key="3">
    <source>
        <dbReference type="Proteomes" id="UP000235828"/>
    </source>
</evidence>
<organism evidence="2 3">
    <name type="scientific">Vibrio tapetis subsp. tapetis</name>
    <dbReference type="NCBI Taxonomy" id="1671868"/>
    <lineage>
        <taxon>Bacteria</taxon>
        <taxon>Pseudomonadati</taxon>
        <taxon>Pseudomonadota</taxon>
        <taxon>Gammaproteobacteria</taxon>
        <taxon>Vibrionales</taxon>
        <taxon>Vibrionaceae</taxon>
        <taxon>Vibrio</taxon>
    </lineage>
</organism>
<reference evidence="2 3" key="1">
    <citation type="submission" date="2017-10" db="EMBL/GenBank/DDBJ databases">
        <authorList>
            <person name="Banno H."/>
            <person name="Chua N.-H."/>
        </authorList>
    </citation>
    <scope>NUCLEOTIDE SEQUENCE [LARGE SCALE GENOMIC DNA]</scope>
    <source>
        <strain evidence="2">Vibrio tapetis CECT4600</strain>
    </source>
</reference>
<dbReference type="InterPro" id="IPR052179">
    <property type="entry name" value="DD-CPase-like"/>
</dbReference>
<keyword evidence="3" id="KW-1185">Reference proteome</keyword>
<dbReference type="EMBL" id="LT960611">
    <property type="protein sequence ID" value="SON50261.1"/>
    <property type="molecule type" value="Genomic_DNA"/>
</dbReference>
<dbReference type="Proteomes" id="UP000235828">
    <property type="component" value="Chromosome A"/>
</dbReference>
<dbReference type="AlphaFoldDB" id="A0A2N8ZEC4"/>
<keyword evidence="2" id="KW-0645">Protease</keyword>
<dbReference type="PANTHER" id="PTHR34385">
    <property type="entry name" value="D-ALANYL-D-ALANINE CARBOXYPEPTIDASE"/>
    <property type="match status" value="1"/>
</dbReference>
<dbReference type="CDD" id="cd14847">
    <property type="entry name" value="DD-carboxypeptidase_like"/>
    <property type="match status" value="1"/>
</dbReference>
<dbReference type="Gene3D" id="3.30.1380.10">
    <property type="match status" value="1"/>
</dbReference>
<dbReference type="OrthoDB" id="9792074at2"/>
<proteinExistence type="predicted"/>
<dbReference type="GO" id="GO:0006508">
    <property type="term" value="P:proteolysis"/>
    <property type="evidence" value="ECO:0007669"/>
    <property type="project" value="InterPro"/>
</dbReference>
<gene>
    <name evidence="2" type="ORF">VTAP4600_A2282</name>
</gene>
<accession>A0A2N8ZEC4</accession>
<dbReference type="GO" id="GO:0004180">
    <property type="term" value="F:carboxypeptidase activity"/>
    <property type="evidence" value="ECO:0007669"/>
    <property type="project" value="UniProtKB-KW"/>
</dbReference>
<dbReference type="SUPFAM" id="SSF55166">
    <property type="entry name" value="Hedgehog/DD-peptidase"/>
    <property type="match status" value="1"/>
</dbReference>
<feature type="domain" description="D-alanyl-D-alanine carboxypeptidase-like core" evidence="1">
    <location>
        <begin position="25"/>
        <end position="178"/>
    </location>
</feature>